<evidence type="ECO:0000256" key="2">
    <source>
        <dbReference type="ARBA" id="ARBA00022840"/>
    </source>
</evidence>
<dbReference type="PANTHER" id="PTHR19375">
    <property type="entry name" value="HEAT SHOCK PROTEIN 70KDA"/>
    <property type="match status" value="1"/>
</dbReference>
<dbReference type="AlphaFoldDB" id="A0A2G8RZE9"/>
<comment type="caution">
    <text evidence="4">The sequence shown here is derived from an EMBL/GenBank/DDBJ whole genome shotgun (WGS) entry which is preliminary data.</text>
</comment>
<protein>
    <submittedName>
        <fullName evidence="4">Transporter</fullName>
    </submittedName>
</protein>
<dbReference type="EMBL" id="AYKW01000035">
    <property type="protein sequence ID" value="PIL26875.1"/>
    <property type="molecule type" value="Genomic_DNA"/>
</dbReference>
<dbReference type="Pfam" id="PF00012">
    <property type="entry name" value="HSP70"/>
    <property type="match status" value="1"/>
</dbReference>
<dbReference type="SUPFAM" id="SSF100920">
    <property type="entry name" value="Heat shock protein 70kD (HSP70), peptide-binding domain"/>
    <property type="match status" value="1"/>
</dbReference>
<keyword evidence="1" id="KW-0547">Nucleotide-binding</keyword>
<organism evidence="4 5">
    <name type="scientific">Ganoderma sinense ZZ0214-1</name>
    <dbReference type="NCBI Taxonomy" id="1077348"/>
    <lineage>
        <taxon>Eukaryota</taxon>
        <taxon>Fungi</taxon>
        <taxon>Dikarya</taxon>
        <taxon>Basidiomycota</taxon>
        <taxon>Agaricomycotina</taxon>
        <taxon>Agaricomycetes</taxon>
        <taxon>Polyporales</taxon>
        <taxon>Polyporaceae</taxon>
        <taxon>Ganoderma</taxon>
    </lineage>
</organism>
<reference evidence="4 5" key="1">
    <citation type="journal article" date="2015" name="Sci. Rep.">
        <title>Chromosome-level genome map provides insights into diverse defense mechanisms in the medicinal fungus Ganoderma sinense.</title>
        <authorList>
            <person name="Zhu Y."/>
            <person name="Xu J."/>
            <person name="Sun C."/>
            <person name="Zhou S."/>
            <person name="Xu H."/>
            <person name="Nelson D.R."/>
            <person name="Qian J."/>
            <person name="Song J."/>
            <person name="Luo H."/>
            <person name="Xiang L."/>
            <person name="Li Y."/>
            <person name="Xu Z."/>
            <person name="Ji A."/>
            <person name="Wang L."/>
            <person name="Lu S."/>
            <person name="Hayward A."/>
            <person name="Sun W."/>
            <person name="Li X."/>
            <person name="Schwartz D.C."/>
            <person name="Wang Y."/>
            <person name="Chen S."/>
        </authorList>
    </citation>
    <scope>NUCLEOTIDE SEQUENCE [LARGE SCALE GENOMIC DNA]</scope>
    <source>
        <strain evidence="4 5">ZZ0214-1</strain>
    </source>
</reference>
<dbReference type="Proteomes" id="UP000230002">
    <property type="component" value="Unassembled WGS sequence"/>
</dbReference>
<gene>
    <name evidence="4" type="ORF">GSI_11055</name>
</gene>
<dbReference type="InterPro" id="IPR013126">
    <property type="entry name" value="Hsp_70_fam"/>
</dbReference>
<feature type="region of interest" description="Disordered" evidence="3">
    <location>
        <begin position="65"/>
        <end position="106"/>
    </location>
</feature>
<sequence>MVFTTHTDNRPGVFVRVYEGDGAHTEENHLLGCFVLDGIRPAPRRVPRIEVTFDFDSNNDLVVAAADRGSPGKEKRMSMADERRGLSKEEMERMSADAEEHYREPARRVAAKKRLEAYASGVRGL</sequence>
<evidence type="ECO:0000313" key="4">
    <source>
        <dbReference type="EMBL" id="PIL26875.1"/>
    </source>
</evidence>
<dbReference type="InterPro" id="IPR029047">
    <property type="entry name" value="HSP70_peptide-bd_sf"/>
</dbReference>
<evidence type="ECO:0000313" key="5">
    <source>
        <dbReference type="Proteomes" id="UP000230002"/>
    </source>
</evidence>
<dbReference type="GO" id="GO:0140662">
    <property type="term" value="F:ATP-dependent protein folding chaperone"/>
    <property type="evidence" value="ECO:0007669"/>
    <property type="project" value="InterPro"/>
</dbReference>
<dbReference type="GO" id="GO:0005524">
    <property type="term" value="F:ATP binding"/>
    <property type="evidence" value="ECO:0007669"/>
    <property type="project" value="UniProtKB-KW"/>
</dbReference>
<evidence type="ECO:0000256" key="1">
    <source>
        <dbReference type="ARBA" id="ARBA00022741"/>
    </source>
</evidence>
<evidence type="ECO:0000256" key="3">
    <source>
        <dbReference type="SAM" id="MobiDB-lite"/>
    </source>
</evidence>
<name>A0A2G8RZE9_9APHY</name>
<dbReference type="OrthoDB" id="2689792at2759"/>
<keyword evidence="5" id="KW-1185">Reference proteome</keyword>
<keyword evidence="2" id="KW-0067">ATP-binding</keyword>
<proteinExistence type="predicted"/>
<dbReference type="STRING" id="1077348.A0A2G8RZE9"/>
<accession>A0A2G8RZE9</accession>
<dbReference type="Gene3D" id="2.60.34.10">
    <property type="entry name" value="Substrate Binding Domain Of DNAk, Chain A, domain 1"/>
    <property type="match status" value="1"/>
</dbReference>
<feature type="compositionally biased region" description="Basic and acidic residues" evidence="3">
    <location>
        <begin position="70"/>
        <end position="106"/>
    </location>
</feature>